<organism evidence="2 3">
    <name type="scientific">Roseivirga ehrenbergii (strain DSM 102268 / JCM 13514 / KCTC 12282 / NCIMB 14502 / KMM 6017)</name>
    <dbReference type="NCBI Taxonomy" id="279360"/>
    <lineage>
        <taxon>Bacteria</taxon>
        <taxon>Pseudomonadati</taxon>
        <taxon>Bacteroidota</taxon>
        <taxon>Cytophagia</taxon>
        <taxon>Cytophagales</taxon>
        <taxon>Roseivirgaceae</taxon>
        <taxon>Roseivirga</taxon>
    </lineage>
</organism>
<comment type="caution">
    <text evidence="2">The sequence shown here is derived from an EMBL/GenBank/DDBJ whole genome shotgun (WGS) entry which is preliminary data.</text>
</comment>
<dbReference type="Gene3D" id="3.10.450.360">
    <property type="match status" value="1"/>
</dbReference>
<dbReference type="Pfam" id="PF11396">
    <property type="entry name" value="PepSY_like"/>
    <property type="match status" value="1"/>
</dbReference>
<proteinExistence type="predicted"/>
<protein>
    <recommendedName>
        <fullName evidence="1">Putative beta-lactamase-inhibitor-like PepSY-like domain-containing protein</fullName>
    </recommendedName>
</protein>
<dbReference type="EMBL" id="LQZQ01000050">
    <property type="protein sequence ID" value="KYG71736.1"/>
    <property type="molecule type" value="Genomic_DNA"/>
</dbReference>
<name>A0A150WZ89_ROSEK</name>
<keyword evidence="3" id="KW-1185">Reference proteome</keyword>
<dbReference type="InterPro" id="IPR021533">
    <property type="entry name" value="PepSY-like"/>
</dbReference>
<sequence length="159" mass="18943">MEHIKSHAAYKFFERIYRPELMILLYFFYLTACAPSNGNKGKFDEAVETFQRQYPNGEDSEWEEDDKGNLEVNFKLKGDKYRADYDLNGNWIETEKSVKWSDLPPVVQNKIEAEYDKDDITEIEWVDHKTKGKFYDVEFKREGKNMDVEYSFSGEKIME</sequence>
<feature type="domain" description="Putative beta-lactamase-inhibitor-like PepSY-like" evidence="1">
    <location>
        <begin position="80"/>
        <end position="154"/>
    </location>
</feature>
<dbReference type="Proteomes" id="UP000075583">
    <property type="component" value="Unassembled WGS sequence"/>
</dbReference>
<evidence type="ECO:0000313" key="2">
    <source>
        <dbReference type="EMBL" id="KYG71736.1"/>
    </source>
</evidence>
<dbReference type="SUPFAM" id="SSF160574">
    <property type="entry name" value="BT0923-like"/>
    <property type="match status" value="1"/>
</dbReference>
<dbReference type="OrthoDB" id="1138938at2"/>
<dbReference type="AlphaFoldDB" id="A0A150WZ89"/>
<dbReference type="RefSeq" id="WP_062593751.1">
    <property type="nucleotide sequence ID" value="NZ_LQZQ01000050.1"/>
</dbReference>
<evidence type="ECO:0000313" key="3">
    <source>
        <dbReference type="Proteomes" id="UP000075583"/>
    </source>
</evidence>
<gene>
    <name evidence="2" type="ORF">MB14_10490</name>
</gene>
<evidence type="ECO:0000259" key="1">
    <source>
        <dbReference type="Pfam" id="PF11396"/>
    </source>
</evidence>
<accession>A0A150WZ89</accession>
<reference evidence="2" key="1">
    <citation type="submission" date="2016-01" db="EMBL/GenBank/DDBJ databases">
        <title>Genome sequencing of Roseivirga ehrenbergii KMM 6017.</title>
        <authorList>
            <person name="Selvaratnam C."/>
            <person name="Thevarajoo S."/>
            <person name="Goh K.M."/>
            <person name="Ee R."/>
            <person name="Chan K.-G."/>
            <person name="Chong C.S."/>
        </authorList>
    </citation>
    <scope>NUCLEOTIDE SEQUENCE [LARGE SCALE GENOMIC DNA]</scope>
    <source>
        <strain evidence="2">KMM 6017</strain>
    </source>
</reference>